<proteinExistence type="predicted"/>
<dbReference type="Gene3D" id="2.120.10.30">
    <property type="entry name" value="TolB, C-terminal domain"/>
    <property type="match status" value="2"/>
</dbReference>
<evidence type="ECO:0000313" key="1">
    <source>
        <dbReference type="EMBL" id="AKS43291.1"/>
    </source>
</evidence>
<keyword evidence="2" id="KW-1185">Reference proteome</keyword>
<dbReference type="RefSeq" id="WP_049726789.1">
    <property type="nucleotide sequence ID" value="NZ_CP012154.1"/>
</dbReference>
<protein>
    <submittedName>
        <fullName evidence="1">Uncharacterized protein</fullName>
    </submittedName>
</protein>
<organism evidence="1 2">
    <name type="scientific">Wenzhouxiangella marina</name>
    <dbReference type="NCBI Taxonomy" id="1579979"/>
    <lineage>
        <taxon>Bacteria</taxon>
        <taxon>Pseudomonadati</taxon>
        <taxon>Pseudomonadota</taxon>
        <taxon>Gammaproteobacteria</taxon>
        <taxon>Chromatiales</taxon>
        <taxon>Wenzhouxiangellaceae</taxon>
        <taxon>Wenzhouxiangella</taxon>
    </lineage>
</organism>
<name>A0A0K0Y0A0_9GAMM</name>
<evidence type="ECO:0000313" key="2">
    <source>
        <dbReference type="Proteomes" id="UP000066624"/>
    </source>
</evidence>
<dbReference type="EMBL" id="CP012154">
    <property type="protein sequence ID" value="AKS43291.1"/>
    <property type="molecule type" value="Genomic_DNA"/>
</dbReference>
<reference evidence="1 2" key="1">
    <citation type="submission" date="2015-07" db="EMBL/GenBank/DDBJ databases">
        <authorList>
            <person name="Noorani M."/>
        </authorList>
    </citation>
    <scope>NUCLEOTIDE SEQUENCE [LARGE SCALE GENOMIC DNA]</scope>
    <source>
        <strain evidence="1 2">KCTC 42284</strain>
    </source>
</reference>
<dbReference type="KEGG" id="wma:WM2015_2936"/>
<dbReference type="OrthoDB" id="240809at2"/>
<dbReference type="PATRIC" id="fig|1579979.3.peg.3003"/>
<dbReference type="InterPro" id="IPR011042">
    <property type="entry name" value="6-blade_b-propeller_TolB-like"/>
</dbReference>
<gene>
    <name evidence="1" type="ORF">WM2015_2936</name>
</gene>
<dbReference type="SUPFAM" id="SSF82171">
    <property type="entry name" value="DPP6 N-terminal domain-like"/>
    <property type="match status" value="1"/>
</dbReference>
<accession>A0A0K0Y0A0</accession>
<dbReference type="Proteomes" id="UP000066624">
    <property type="component" value="Chromosome"/>
</dbReference>
<dbReference type="AlphaFoldDB" id="A0A0K0Y0A0"/>
<sequence>MRILPLLLLPAALPFTVLPLTAAAQLVGVTEIQLSTPQHAGSDVQTNSLIFSPDGRYVCFIGDTETEGAGELWCADTDAGAPAIRVSGLLPSGSTVERPAFDDTGSRLFYIAPGADVQKENLFMVPPDGSEPPVRLNAPMTPAGADVISYRYIPETEQIAYTGASQVAGQNELHIVSIDQPGVATILNGPLVSGGDVLSYEVVAAAGRVVYRADQQTDGVDEVYSVLLNGAGAVKLNGPMVAGGSVRQFKVSTDGAWVGYLADEDTDEVTELYISAITGGGSSKVSGPAVAGGDAWHFTFSPDSQWVLFTGDLATNGWRDLYSTPSNGSQPIPNVLATQVVPAPEPPVIEAVPSLPVTADGSYVVFFSDQGNSSSRRVLRAPIDGSSPAVVISGGLTDLDRLEYVPEVDRIVVRNGSGPENLYSIAVDGSSFIPLTSFANAAIDVSGLTTPTGVVYFADPVVDEQASVFFVDYLGQQTQELSSASASFEGLTGSLFIPSDRGAIYFIERHGSVSLILYSFRLKVAELDSLATTELARLGNSFLVAGETTFLSIMASPSNRHQVAYIADKPVDEQADAYLATFSDIVFSDRFEQ</sequence>